<sequence>MDVCVCLSSVCVCLQVEWLKNEEIIDPADDRNFYITIDHNLIIKQARLSDTANYTCVAKNIVAKRRSTTATVIVYVNGGWSTWTEWSVCSSPCGRGYQKRTRSCTNPAPLNGGAICEGQGIQKLACNPLCPVNGLWTEWSKWSTCGTECTHWRRRWRVQRYGPKTTKTDSGNGPAGTCGHTYILEKQNSLVSGMFLYLYRLQESVLVTDRVEVEVCVECLLVV</sequence>
<name>A0A9Q9YK23_CYPCA</name>
<dbReference type="InterPro" id="IPR013098">
    <property type="entry name" value="Ig_I-set"/>
</dbReference>
<evidence type="ECO:0000259" key="3">
    <source>
        <dbReference type="PROSITE" id="PS50835"/>
    </source>
</evidence>
<dbReference type="PROSITE" id="PS50092">
    <property type="entry name" value="TSP1"/>
    <property type="match status" value="1"/>
</dbReference>
<dbReference type="Proteomes" id="UP001155660">
    <property type="component" value="Chromosome A10"/>
</dbReference>
<dbReference type="OrthoDB" id="5973910at2759"/>
<gene>
    <name evidence="4" type="primary">LOC109113099</name>
</gene>
<dbReference type="FunFam" id="2.20.100.10:FF:000008">
    <property type="entry name" value="Unc-5 netrin receptor C"/>
    <property type="match status" value="1"/>
</dbReference>
<reference evidence="4" key="1">
    <citation type="submission" date="2025-08" db="UniProtKB">
        <authorList>
            <consortium name="RefSeq"/>
        </authorList>
    </citation>
    <scope>IDENTIFICATION</scope>
    <source>
        <tissue evidence="4">Muscle</tissue>
    </source>
</reference>
<dbReference type="KEGG" id="ccar:109113099"/>
<dbReference type="AlphaFoldDB" id="A0A9Q9YK23"/>
<dbReference type="PANTHER" id="PTHR22906">
    <property type="entry name" value="PROPERDIN"/>
    <property type="match status" value="1"/>
</dbReference>
<dbReference type="RefSeq" id="XP_042621662.1">
    <property type="nucleotide sequence ID" value="XM_042765728.1"/>
</dbReference>
<proteinExistence type="predicted"/>
<accession>A0A9Q9YK23</accession>
<keyword evidence="1" id="KW-0677">Repeat</keyword>
<dbReference type="Pfam" id="PF07679">
    <property type="entry name" value="I-set"/>
    <property type="match status" value="1"/>
</dbReference>
<protein>
    <submittedName>
        <fullName evidence="4">Netrin receptor UNC5C-like</fullName>
    </submittedName>
</protein>
<evidence type="ECO:0000313" key="4">
    <source>
        <dbReference type="RefSeq" id="XP_042621662.1"/>
    </source>
</evidence>
<feature type="domain" description="Ig-like" evidence="3">
    <location>
        <begin position="1"/>
        <end position="73"/>
    </location>
</feature>
<dbReference type="SMART" id="SM00209">
    <property type="entry name" value="TSP1"/>
    <property type="match status" value="2"/>
</dbReference>
<evidence type="ECO:0000256" key="1">
    <source>
        <dbReference type="ARBA" id="ARBA00022737"/>
    </source>
</evidence>
<dbReference type="InterPro" id="IPR007110">
    <property type="entry name" value="Ig-like_dom"/>
</dbReference>
<dbReference type="PROSITE" id="PS50835">
    <property type="entry name" value="IG_LIKE"/>
    <property type="match status" value="1"/>
</dbReference>
<dbReference type="InterPro" id="IPR052065">
    <property type="entry name" value="Compl_asym_regulator"/>
</dbReference>
<organism evidence="4">
    <name type="scientific">Cyprinus carpio</name>
    <name type="common">Common carp</name>
    <dbReference type="NCBI Taxonomy" id="7962"/>
    <lineage>
        <taxon>Eukaryota</taxon>
        <taxon>Metazoa</taxon>
        <taxon>Chordata</taxon>
        <taxon>Craniata</taxon>
        <taxon>Vertebrata</taxon>
        <taxon>Euteleostomi</taxon>
        <taxon>Actinopterygii</taxon>
        <taxon>Neopterygii</taxon>
        <taxon>Teleostei</taxon>
        <taxon>Ostariophysi</taxon>
        <taxon>Cypriniformes</taxon>
        <taxon>Cyprinidae</taxon>
        <taxon>Cyprininae</taxon>
        <taxon>Cyprinus</taxon>
    </lineage>
</organism>
<dbReference type="InterPro" id="IPR000884">
    <property type="entry name" value="TSP1_rpt"/>
</dbReference>
<dbReference type="Pfam" id="PF00090">
    <property type="entry name" value="TSP_1"/>
    <property type="match status" value="1"/>
</dbReference>
<keyword evidence="2" id="KW-1015">Disulfide bond</keyword>
<evidence type="ECO:0000256" key="2">
    <source>
        <dbReference type="ARBA" id="ARBA00023157"/>
    </source>
</evidence>
<dbReference type="FunFam" id="2.60.40.10:FF:002125">
    <property type="entry name" value="Netrin receptor UNC5D"/>
    <property type="match status" value="1"/>
</dbReference>
<dbReference type="GeneID" id="109113099"/>